<dbReference type="Pfam" id="PF00903">
    <property type="entry name" value="Glyoxalase"/>
    <property type="match status" value="1"/>
</dbReference>
<evidence type="ECO:0000259" key="2">
    <source>
        <dbReference type="PROSITE" id="PS51819"/>
    </source>
</evidence>
<name>A0ABW5BWW6_9BACI</name>
<evidence type="ECO:0000313" key="3">
    <source>
        <dbReference type="EMBL" id="MFD2213291.1"/>
    </source>
</evidence>
<comment type="caution">
    <text evidence="3">The sequence shown here is derived from an EMBL/GenBank/DDBJ whole genome shotgun (WGS) entry which is preliminary data.</text>
</comment>
<reference evidence="4" key="1">
    <citation type="journal article" date="2019" name="Int. J. Syst. Evol. Microbiol.">
        <title>The Global Catalogue of Microorganisms (GCM) 10K type strain sequencing project: providing services to taxonomists for standard genome sequencing and annotation.</title>
        <authorList>
            <consortium name="The Broad Institute Genomics Platform"/>
            <consortium name="The Broad Institute Genome Sequencing Center for Infectious Disease"/>
            <person name="Wu L."/>
            <person name="Ma J."/>
        </authorList>
    </citation>
    <scope>NUCLEOTIDE SEQUENCE [LARGE SCALE GENOMIC DNA]</scope>
    <source>
        <strain evidence="4">CGMCC 1.15474</strain>
    </source>
</reference>
<dbReference type="SUPFAM" id="SSF54593">
    <property type="entry name" value="Glyoxalase/Bleomycin resistance protein/Dihydroxybiphenyl dioxygenase"/>
    <property type="match status" value="1"/>
</dbReference>
<dbReference type="PANTHER" id="PTHR46142:SF3">
    <property type="entry name" value="F18B13.24 PROTEIN"/>
    <property type="match status" value="1"/>
</dbReference>
<keyword evidence="1" id="KW-0479">Metal-binding</keyword>
<dbReference type="PROSITE" id="PS51819">
    <property type="entry name" value="VOC"/>
    <property type="match status" value="1"/>
</dbReference>
<dbReference type="InterPro" id="IPR018146">
    <property type="entry name" value="Glyoxalase_1_CS"/>
</dbReference>
<feature type="domain" description="VOC" evidence="2">
    <location>
        <begin position="6"/>
        <end position="125"/>
    </location>
</feature>
<dbReference type="InterPro" id="IPR037523">
    <property type="entry name" value="VOC_core"/>
</dbReference>
<dbReference type="InterPro" id="IPR029068">
    <property type="entry name" value="Glyas_Bleomycin-R_OHBP_Dase"/>
</dbReference>
<dbReference type="EMBL" id="JBHUIK010000001">
    <property type="protein sequence ID" value="MFD2213291.1"/>
    <property type="molecule type" value="Genomic_DNA"/>
</dbReference>
<sequence length="130" mass="14959">MIKSEGIHHVSLSVIDLNKAKHFYGTVLGFKEIERPKFDFPGAWYQIGAQQLHLIVDELSSTLRKVNQLNSREGHFAIRVNDYEETLAYLKDQGVQILEKPKSKSGFAQIFCMDPDYNLIEFNVDQETVK</sequence>
<dbReference type="Gene3D" id="3.10.180.10">
    <property type="entry name" value="2,3-Dihydroxybiphenyl 1,2-Dioxygenase, domain 1"/>
    <property type="match status" value="1"/>
</dbReference>
<evidence type="ECO:0000313" key="4">
    <source>
        <dbReference type="Proteomes" id="UP001597318"/>
    </source>
</evidence>
<keyword evidence="4" id="KW-1185">Reference proteome</keyword>
<organism evidence="3 4">
    <name type="scientific">Metabacillus endolithicus</name>
    <dbReference type="NCBI Taxonomy" id="1535204"/>
    <lineage>
        <taxon>Bacteria</taxon>
        <taxon>Bacillati</taxon>
        <taxon>Bacillota</taxon>
        <taxon>Bacilli</taxon>
        <taxon>Bacillales</taxon>
        <taxon>Bacillaceae</taxon>
        <taxon>Metabacillus</taxon>
    </lineage>
</organism>
<dbReference type="PANTHER" id="PTHR46142">
    <property type="match status" value="1"/>
</dbReference>
<dbReference type="PROSITE" id="PS00934">
    <property type="entry name" value="GLYOXALASE_I_1"/>
    <property type="match status" value="1"/>
</dbReference>
<dbReference type="Proteomes" id="UP001597318">
    <property type="component" value="Unassembled WGS sequence"/>
</dbReference>
<gene>
    <name evidence="3" type="ORF">ACFSKK_06130</name>
</gene>
<evidence type="ECO:0000256" key="1">
    <source>
        <dbReference type="ARBA" id="ARBA00022723"/>
    </source>
</evidence>
<dbReference type="InterPro" id="IPR004360">
    <property type="entry name" value="Glyas_Fos-R_dOase_dom"/>
</dbReference>
<dbReference type="RefSeq" id="WP_379050614.1">
    <property type="nucleotide sequence ID" value="NZ_JBHUIK010000001.1"/>
</dbReference>
<proteinExistence type="predicted"/>
<protein>
    <submittedName>
        <fullName evidence="3">VOC family protein</fullName>
    </submittedName>
</protein>
<accession>A0ABW5BWW6</accession>